<feature type="region of interest" description="Disordered" evidence="1">
    <location>
        <begin position="481"/>
        <end position="575"/>
    </location>
</feature>
<evidence type="ECO:0000313" key="2">
    <source>
        <dbReference type="EMBL" id="SCL68248.1"/>
    </source>
</evidence>
<proteinExistence type="predicted"/>
<feature type="region of interest" description="Disordered" evidence="1">
    <location>
        <begin position="256"/>
        <end position="285"/>
    </location>
</feature>
<accession>A0A1C6VPI6</accession>
<feature type="region of interest" description="Disordered" evidence="1">
    <location>
        <begin position="1"/>
        <end position="86"/>
    </location>
</feature>
<dbReference type="AlphaFoldDB" id="A0A1C6VPI6"/>
<evidence type="ECO:0000313" key="3">
    <source>
        <dbReference type="Proteomes" id="UP000199001"/>
    </source>
</evidence>
<feature type="compositionally biased region" description="Low complexity" evidence="1">
    <location>
        <begin position="133"/>
        <end position="145"/>
    </location>
</feature>
<dbReference type="Proteomes" id="UP000199001">
    <property type="component" value="Unassembled WGS sequence"/>
</dbReference>
<feature type="region of interest" description="Disordered" evidence="1">
    <location>
        <begin position="95"/>
        <end position="114"/>
    </location>
</feature>
<keyword evidence="3" id="KW-1185">Reference proteome</keyword>
<feature type="compositionally biased region" description="Low complexity" evidence="1">
    <location>
        <begin position="566"/>
        <end position="575"/>
    </location>
</feature>
<feature type="compositionally biased region" description="Basic residues" evidence="1">
    <location>
        <begin position="505"/>
        <end position="514"/>
    </location>
</feature>
<name>A0A1C6VPI6_9ACTN</name>
<feature type="compositionally biased region" description="Basic residues" evidence="1">
    <location>
        <begin position="1"/>
        <end position="10"/>
    </location>
</feature>
<reference evidence="3" key="1">
    <citation type="submission" date="2016-06" db="EMBL/GenBank/DDBJ databases">
        <authorList>
            <person name="Varghese N."/>
            <person name="Submissions Spin"/>
        </authorList>
    </citation>
    <scope>NUCLEOTIDE SEQUENCE [LARGE SCALE GENOMIC DNA]</scope>
    <source>
        <strain evidence="3">DSM 43903</strain>
    </source>
</reference>
<evidence type="ECO:0000256" key="1">
    <source>
        <dbReference type="SAM" id="MobiDB-lite"/>
    </source>
</evidence>
<feature type="compositionally biased region" description="Basic and acidic residues" evidence="1">
    <location>
        <begin position="199"/>
        <end position="212"/>
    </location>
</feature>
<protein>
    <submittedName>
        <fullName evidence="2">Uncharacterized protein</fullName>
    </submittedName>
</protein>
<organism evidence="2 3">
    <name type="scientific">Micromonospora citrea</name>
    <dbReference type="NCBI Taxonomy" id="47855"/>
    <lineage>
        <taxon>Bacteria</taxon>
        <taxon>Bacillati</taxon>
        <taxon>Actinomycetota</taxon>
        <taxon>Actinomycetes</taxon>
        <taxon>Micromonosporales</taxon>
        <taxon>Micromonosporaceae</taxon>
        <taxon>Micromonospora</taxon>
    </lineage>
</organism>
<feature type="compositionally biased region" description="Gly residues" evidence="1">
    <location>
        <begin position="17"/>
        <end position="30"/>
    </location>
</feature>
<sequence>MERGFRRGIKCKIAADGRGGQGGVSRGGQAQGQFRADLDRLQRALPQPRRHGGGREGGVAVGVEPDEVRHDVRAEPVPVAAGPVEGEPLRVGVGRAGQAQHAPHPPAAAVPGGVQPQVLGEDLHRGEREPRRAVGVAARAPAPHVAGGGADHLHRGATGHRQVDRAGQVGQAPPARPALAGRLAGQVAHHLGGLAERAGVRAERDEDSRAEGAAHGGQPAAGDLRPVRRLPRDPPAVVAAGQDARPVRHLAQVEDLPQPGAGGALHHRRPSRRAGDGQQHRSGLVVGAERRVLVRAEPGGDRELGVRLGVGQQRGQAADAGVAGPSLGARRDVRQAVDPVDQCAALAGDEPVRHGDDAGGHRHATLPERLGQGAVAHPVVGHAHDDLVGVQRVRGQRRAVEDQVRGPGEQHLVLPARRLALGGVDHHHSREVLPLAGLQHRAELPGERESRPSLAPELGALGEPEQVGRLHRPERPVHLLVSGQVEPSELGEARREPGLAEAGHRGHGRTRHLASPRSPAQYAPSTASAVARRRRPARPSPAARRARREARSTRVGVSSAGGGTSSGTYRAGGRQ</sequence>
<feature type="compositionally biased region" description="Basic and acidic residues" evidence="1">
    <location>
        <begin position="491"/>
        <end position="504"/>
    </location>
</feature>
<dbReference type="EMBL" id="FMHZ01000002">
    <property type="protein sequence ID" value="SCL68248.1"/>
    <property type="molecule type" value="Genomic_DNA"/>
</dbReference>
<feature type="region of interest" description="Disordered" evidence="1">
    <location>
        <begin position="199"/>
        <end position="231"/>
    </location>
</feature>
<gene>
    <name evidence="2" type="ORF">GA0070606_4746</name>
</gene>
<feature type="region of interest" description="Disordered" evidence="1">
    <location>
        <begin position="127"/>
        <end position="176"/>
    </location>
</feature>